<reference evidence="5 6" key="1">
    <citation type="submission" date="2018-05" db="EMBL/GenBank/DDBJ databases">
        <title>Chitinophaga sp. K3CV102501T nov., isolated from isolated from a monsoon evergreen broad-leaved forest soil.</title>
        <authorList>
            <person name="Lv Y."/>
        </authorList>
    </citation>
    <scope>NUCLEOTIDE SEQUENCE [LARGE SCALE GENOMIC DNA]</scope>
    <source>
        <strain evidence="5 6">GDMCC 1.1325</strain>
    </source>
</reference>
<dbReference type="Gene3D" id="3.30.379.10">
    <property type="entry name" value="Chitobiase/beta-hexosaminidase domain 2-like"/>
    <property type="match status" value="1"/>
</dbReference>
<dbReference type="AlphaFoldDB" id="A0A365XYV2"/>
<evidence type="ECO:0000256" key="2">
    <source>
        <dbReference type="ARBA" id="ARBA00023295"/>
    </source>
</evidence>
<dbReference type="InterPro" id="IPR032287">
    <property type="entry name" value="DUF4838"/>
</dbReference>
<feature type="signal peptide" evidence="3">
    <location>
        <begin position="1"/>
        <end position="20"/>
    </location>
</feature>
<dbReference type="OrthoDB" id="1099022at2"/>
<dbReference type="Pfam" id="PF16126">
    <property type="entry name" value="DUF4838"/>
    <property type="match status" value="1"/>
</dbReference>
<feature type="domain" description="Beta-hexosaminidase bacterial type N-terminal" evidence="4">
    <location>
        <begin position="37"/>
        <end position="118"/>
    </location>
</feature>
<evidence type="ECO:0000313" key="6">
    <source>
        <dbReference type="Proteomes" id="UP000253410"/>
    </source>
</evidence>
<name>A0A365XYV2_9BACT</name>
<accession>A0A365XYV2</accession>
<dbReference type="GO" id="GO:0005975">
    <property type="term" value="P:carbohydrate metabolic process"/>
    <property type="evidence" value="ECO:0007669"/>
    <property type="project" value="UniProtKB-ARBA"/>
</dbReference>
<dbReference type="Pfam" id="PF02838">
    <property type="entry name" value="Glyco_hydro_20b"/>
    <property type="match status" value="1"/>
</dbReference>
<evidence type="ECO:0000256" key="3">
    <source>
        <dbReference type="SAM" id="SignalP"/>
    </source>
</evidence>
<evidence type="ECO:0000259" key="4">
    <source>
        <dbReference type="Pfam" id="PF02838"/>
    </source>
</evidence>
<dbReference type="PANTHER" id="PTHR47406">
    <property type="entry name" value="COAGULATION FACTOR 5/8 TYPE, C-TERMINAL"/>
    <property type="match status" value="1"/>
</dbReference>
<dbReference type="Gene3D" id="2.60.120.260">
    <property type="entry name" value="Galactose-binding domain-like"/>
    <property type="match status" value="1"/>
</dbReference>
<gene>
    <name evidence="5" type="ORF">DF182_00675</name>
</gene>
<keyword evidence="1" id="KW-0378">Hydrolase</keyword>
<dbReference type="InterPro" id="IPR008979">
    <property type="entry name" value="Galactose-bd-like_sf"/>
</dbReference>
<dbReference type="SUPFAM" id="SSF49785">
    <property type="entry name" value="Galactose-binding domain-like"/>
    <property type="match status" value="1"/>
</dbReference>
<keyword evidence="6" id="KW-1185">Reference proteome</keyword>
<evidence type="ECO:0000256" key="1">
    <source>
        <dbReference type="ARBA" id="ARBA00022801"/>
    </source>
</evidence>
<dbReference type="PANTHER" id="PTHR47406:SF2">
    <property type="entry name" value="ALPHA GLUCURONIDASE N-TERMINAL DOMAIN-CONTAINING PROTEIN"/>
    <property type="match status" value="1"/>
</dbReference>
<organism evidence="5 6">
    <name type="scientific">Chitinophaga flava</name>
    <dbReference type="NCBI Taxonomy" id="2259036"/>
    <lineage>
        <taxon>Bacteria</taxon>
        <taxon>Pseudomonadati</taxon>
        <taxon>Bacteroidota</taxon>
        <taxon>Chitinophagia</taxon>
        <taxon>Chitinophagales</taxon>
        <taxon>Chitinophagaceae</taxon>
        <taxon>Chitinophaga</taxon>
    </lineage>
</organism>
<protein>
    <recommendedName>
        <fullName evidence="4">Beta-hexosaminidase bacterial type N-terminal domain-containing protein</fullName>
    </recommendedName>
</protein>
<dbReference type="Proteomes" id="UP000253410">
    <property type="component" value="Unassembled WGS sequence"/>
</dbReference>
<dbReference type="InterPro" id="IPR029018">
    <property type="entry name" value="Hex-like_dom2"/>
</dbReference>
<dbReference type="SUPFAM" id="SSF55545">
    <property type="entry name" value="beta-N-acetylhexosaminidase-like domain"/>
    <property type="match status" value="1"/>
</dbReference>
<dbReference type="EMBL" id="QFFJ01000001">
    <property type="protein sequence ID" value="RBL91171.1"/>
    <property type="molecule type" value="Genomic_DNA"/>
</dbReference>
<dbReference type="InterPro" id="IPR015882">
    <property type="entry name" value="HEX_bac_N"/>
</dbReference>
<sequence>MKRWLYILCLMLAITLPARSSDLVLVSDGHSVYHISLPAQATAAEQKAAGILQHYIQEATGVKLPVKQESNAESSAIRIAYTKNIAAEGYSIEVKDNDLLITGGAGKGVVYGVYTFLERLLNCRKWDAGPAEVPHTNKVTIPGSTHISEVPAFRYREVYLPAAVQDAEYLDWHKLHRFEDLWGMWGHTFDKLVPASQYFKLHPEYYALVQGHRKPSQLCLSNEAVFNITVAALQAQMAQHPDAEYWSISPNDDNGYCECDLCRKTDQAEGGPQGSLLRFVNRVAARFPDKIFTTLAYGYTTHPPLHLKPADNVYIMLSSIDAYRSKPLDKEASAAAFRNYLKGWREKTSHLFVWDYVTQFTSYLAPFPVLGTLQPNLQYLRQQQVSGVFEQGSGDTYSDLAELKGYLLAKLLWEPDADIQHITDDFLQGYYGKAAPHVKFYLQQLQQHAAAQPALDIYGNPVNEHNTFLTPANIDQYSTILDKAEAAVENDSRRAPRLRRLRLAQDYTYLQQARFYGIEQHGIFEQSATGQWKVKDGFTQRVSRFVAACKQSGVKELSEGGLSPDAYGEEWKKILAAGVRPNKALHAQVQLQYPAAPEFPAKGPATLTDGNPGYNDFSYNWLCFYGQPMNATLDLGKAVVVKKVSMNFLEDPRHWIFRPAGITVEVSADGQHFTTIGNISNQMPEEHYDIEMPAFDFENKGAEMPVRFIRVKATNWPALPSWRYRERRQPMIACDEIWVE</sequence>
<dbReference type="GO" id="GO:0016798">
    <property type="term" value="F:hydrolase activity, acting on glycosyl bonds"/>
    <property type="evidence" value="ECO:0007669"/>
    <property type="project" value="UniProtKB-KW"/>
</dbReference>
<evidence type="ECO:0000313" key="5">
    <source>
        <dbReference type="EMBL" id="RBL91171.1"/>
    </source>
</evidence>
<keyword evidence="3" id="KW-0732">Signal</keyword>
<feature type="chain" id="PRO_5016858451" description="Beta-hexosaminidase bacterial type N-terminal domain-containing protein" evidence="3">
    <location>
        <begin position="21"/>
        <end position="740"/>
    </location>
</feature>
<keyword evidence="2" id="KW-0326">Glycosidase</keyword>
<comment type="caution">
    <text evidence="5">The sequence shown here is derived from an EMBL/GenBank/DDBJ whole genome shotgun (WGS) entry which is preliminary data.</text>
</comment>
<proteinExistence type="predicted"/>